<protein>
    <recommendedName>
        <fullName evidence="3">CRISPR-associated protein</fullName>
    </recommendedName>
</protein>
<proteinExistence type="predicted"/>
<evidence type="ECO:0000313" key="1">
    <source>
        <dbReference type="EMBL" id="ODA68733.1"/>
    </source>
</evidence>
<dbReference type="OrthoDB" id="5975956at2"/>
<evidence type="ECO:0008006" key="3">
    <source>
        <dbReference type="Google" id="ProtNLM"/>
    </source>
</evidence>
<reference evidence="1 2" key="1">
    <citation type="submission" date="2016-07" db="EMBL/GenBank/DDBJ databases">
        <title>Draft genome sequence of Methyloligella halotolerans C2T (VKM B-2706T=CCUG 61687T=DSM 25045T), a halotolerant polyhydroxybutyrate accumulating methylotroph.</title>
        <authorList>
            <person name="Vasilenko O.V."/>
            <person name="Doronina N.V."/>
            <person name="Poroshina M.N."/>
            <person name="Tarlachkov S.V."/>
            <person name="Trotsenko Y.A."/>
        </authorList>
    </citation>
    <scope>NUCLEOTIDE SEQUENCE [LARGE SCALE GENOMIC DNA]</scope>
    <source>
        <strain evidence="1 2">VKM B-2706</strain>
    </source>
</reference>
<dbReference type="AlphaFoldDB" id="A0A1E2S2J3"/>
<dbReference type="Proteomes" id="UP000095087">
    <property type="component" value="Unassembled WGS sequence"/>
</dbReference>
<keyword evidence="2" id="KW-1185">Reference proteome</keyword>
<accession>A0A1E2S2J3</accession>
<evidence type="ECO:0000313" key="2">
    <source>
        <dbReference type="Proteomes" id="UP000095087"/>
    </source>
</evidence>
<dbReference type="RefSeq" id="WP_069093977.1">
    <property type="nucleotide sequence ID" value="NZ_MASI01000001.1"/>
</dbReference>
<gene>
    <name evidence="1" type="ORF">A7A08_00565</name>
</gene>
<name>A0A1E2S2J3_9HYPH</name>
<sequence length="87" mass="9679">MDREEEPTALYIVAFDPAAENDGTLGGADAMKLRPGLYLVRTAASQSRLYHSVKRQARPNSLFVGRLDGDPKFKGMAEGALRWLRQE</sequence>
<dbReference type="STRING" id="1177755.A7A08_00565"/>
<dbReference type="EMBL" id="MASI01000001">
    <property type="protein sequence ID" value="ODA68733.1"/>
    <property type="molecule type" value="Genomic_DNA"/>
</dbReference>
<organism evidence="1 2">
    <name type="scientific">Methyloligella halotolerans</name>
    <dbReference type="NCBI Taxonomy" id="1177755"/>
    <lineage>
        <taxon>Bacteria</taxon>
        <taxon>Pseudomonadati</taxon>
        <taxon>Pseudomonadota</taxon>
        <taxon>Alphaproteobacteria</taxon>
        <taxon>Hyphomicrobiales</taxon>
        <taxon>Hyphomicrobiaceae</taxon>
        <taxon>Methyloligella</taxon>
    </lineage>
</organism>
<comment type="caution">
    <text evidence="1">The sequence shown here is derived from an EMBL/GenBank/DDBJ whole genome shotgun (WGS) entry which is preliminary data.</text>
</comment>